<gene>
    <name evidence="1" type="ORF">CATMQ487_46350</name>
</gene>
<protein>
    <submittedName>
        <fullName evidence="1">Uncharacterized protein</fullName>
    </submittedName>
</protein>
<dbReference type="Proteomes" id="UP001057498">
    <property type="component" value="Chromosome"/>
</dbReference>
<proteinExistence type="predicted"/>
<sequence>MAAAPDFALNWFKKVQATAPSIKDVRAYRACRAACAPDAVRRGKRPCLIKRNPIAPTRHPVKKLNRFKDFGVSPT</sequence>
<evidence type="ECO:0000313" key="1">
    <source>
        <dbReference type="EMBL" id="BDI07665.1"/>
    </source>
</evidence>
<reference evidence="1" key="1">
    <citation type="submission" date="2022-04" db="EMBL/GenBank/DDBJ databases">
        <title>Whole genome sequence of Sphaerotilus sp. FB-5.</title>
        <authorList>
            <person name="Takeda M."/>
            <person name="Narihara S."/>
            <person name="Akimoto M."/>
            <person name="Akimoto R."/>
            <person name="Nishiyashiki S."/>
            <person name="Murakami T."/>
        </authorList>
    </citation>
    <scope>NUCLEOTIDE SEQUENCE</scope>
    <source>
        <strain evidence="1">FB-5</strain>
    </source>
</reference>
<accession>A0ABN6PWP0</accession>
<keyword evidence="2" id="KW-1185">Reference proteome</keyword>
<organism evidence="1 2">
    <name type="scientific">Sphaerotilus microaerophilus</name>
    <dbReference type="NCBI Taxonomy" id="2914710"/>
    <lineage>
        <taxon>Bacteria</taxon>
        <taxon>Pseudomonadati</taxon>
        <taxon>Pseudomonadota</taxon>
        <taxon>Betaproteobacteria</taxon>
        <taxon>Burkholderiales</taxon>
        <taxon>Sphaerotilaceae</taxon>
        <taxon>Sphaerotilus</taxon>
    </lineage>
</organism>
<evidence type="ECO:0000313" key="2">
    <source>
        <dbReference type="Proteomes" id="UP001057498"/>
    </source>
</evidence>
<dbReference type="EMBL" id="AP025730">
    <property type="protein sequence ID" value="BDI07665.1"/>
    <property type="molecule type" value="Genomic_DNA"/>
</dbReference>
<name>A0ABN6PWP0_9BURK</name>